<dbReference type="AlphaFoldDB" id="A0ABD1WB95"/>
<sequence>MKLQLTEQVVPIKPNRPIFSPFSCSSRCVFLFSFPTDSSVTSPTFGTTHNRFEATKQIPLNQLQTSYKHTQPLQPRVQFGKSARKIIEEELKQYYGSESEKPLIMVIKGSDLRCFAKRKLKERSDQYAATGLVRTQESKEKIN</sequence>
<proteinExistence type="predicted"/>
<name>A0ABD1WB95_9LAMI</name>
<dbReference type="Proteomes" id="UP001604277">
    <property type="component" value="Unassembled WGS sequence"/>
</dbReference>
<keyword evidence="2" id="KW-1185">Reference proteome</keyword>
<evidence type="ECO:0000313" key="2">
    <source>
        <dbReference type="Proteomes" id="UP001604277"/>
    </source>
</evidence>
<evidence type="ECO:0000313" key="1">
    <source>
        <dbReference type="EMBL" id="KAL2546939.1"/>
    </source>
</evidence>
<protein>
    <submittedName>
        <fullName evidence="1">Uncharacterized protein</fullName>
    </submittedName>
</protein>
<reference evidence="2" key="1">
    <citation type="submission" date="2024-07" db="EMBL/GenBank/DDBJ databases">
        <title>Two chromosome-level genome assemblies of Korean endemic species Abeliophyllum distichum and Forsythia ovata (Oleaceae).</title>
        <authorList>
            <person name="Jang H."/>
        </authorList>
    </citation>
    <scope>NUCLEOTIDE SEQUENCE [LARGE SCALE GENOMIC DNA]</scope>
</reference>
<comment type="caution">
    <text evidence="1">The sequence shown here is derived from an EMBL/GenBank/DDBJ whole genome shotgun (WGS) entry which is preliminary data.</text>
</comment>
<accession>A0ABD1WB95</accession>
<gene>
    <name evidence="1" type="ORF">Fot_16172</name>
</gene>
<organism evidence="1 2">
    <name type="scientific">Forsythia ovata</name>
    <dbReference type="NCBI Taxonomy" id="205694"/>
    <lineage>
        <taxon>Eukaryota</taxon>
        <taxon>Viridiplantae</taxon>
        <taxon>Streptophyta</taxon>
        <taxon>Embryophyta</taxon>
        <taxon>Tracheophyta</taxon>
        <taxon>Spermatophyta</taxon>
        <taxon>Magnoliopsida</taxon>
        <taxon>eudicotyledons</taxon>
        <taxon>Gunneridae</taxon>
        <taxon>Pentapetalae</taxon>
        <taxon>asterids</taxon>
        <taxon>lamiids</taxon>
        <taxon>Lamiales</taxon>
        <taxon>Oleaceae</taxon>
        <taxon>Forsythieae</taxon>
        <taxon>Forsythia</taxon>
    </lineage>
</organism>
<dbReference type="EMBL" id="JBFOLJ010000004">
    <property type="protein sequence ID" value="KAL2546939.1"/>
    <property type="molecule type" value="Genomic_DNA"/>
</dbReference>